<keyword evidence="4" id="KW-1003">Cell membrane</keyword>
<dbReference type="PANTHER" id="PTHR48086:SF3">
    <property type="entry name" value="SODIUM_PROLINE SYMPORTER"/>
    <property type="match status" value="1"/>
</dbReference>
<feature type="transmembrane region" description="Helical" evidence="16">
    <location>
        <begin position="86"/>
        <end position="104"/>
    </location>
</feature>
<keyword evidence="6 16" id="KW-0769">Symport</keyword>
<evidence type="ECO:0000256" key="14">
    <source>
        <dbReference type="ARBA" id="ARBA00082709"/>
    </source>
</evidence>
<feature type="transmembrane region" description="Helical" evidence="16">
    <location>
        <begin position="202"/>
        <end position="230"/>
    </location>
</feature>
<dbReference type="InterPro" id="IPR001734">
    <property type="entry name" value="Na/solute_symporter"/>
</dbReference>
<evidence type="ECO:0000256" key="10">
    <source>
        <dbReference type="ARBA" id="ARBA00023136"/>
    </source>
</evidence>
<keyword evidence="11 16" id="KW-0739">Sodium transport</keyword>
<dbReference type="InterPro" id="IPR038377">
    <property type="entry name" value="Na/Glc_symporter_sf"/>
</dbReference>
<evidence type="ECO:0000256" key="13">
    <source>
        <dbReference type="ARBA" id="ARBA00067214"/>
    </source>
</evidence>
<organism evidence="17 18">
    <name type="scientific">Pseudomonas caricapapayae</name>
    <dbReference type="NCBI Taxonomy" id="46678"/>
    <lineage>
        <taxon>Bacteria</taxon>
        <taxon>Pseudomonadati</taxon>
        <taxon>Pseudomonadota</taxon>
        <taxon>Gammaproteobacteria</taxon>
        <taxon>Pseudomonadales</taxon>
        <taxon>Pseudomonadaceae</taxon>
        <taxon>Pseudomonas</taxon>
    </lineage>
</organism>
<feature type="transmembrane region" description="Helical" evidence="16">
    <location>
        <begin position="270"/>
        <end position="290"/>
    </location>
</feature>
<evidence type="ECO:0000256" key="16">
    <source>
        <dbReference type="RuleBase" id="RU366012"/>
    </source>
</evidence>
<dbReference type="InterPro" id="IPR011851">
    <property type="entry name" value="Na/Pro_symporter"/>
</dbReference>
<name>A0A3M6F2Y0_9PSED</name>
<accession>A0A3M6F2Y0</accession>
<evidence type="ECO:0000256" key="9">
    <source>
        <dbReference type="ARBA" id="ARBA00023065"/>
    </source>
</evidence>
<comment type="catalytic activity">
    <reaction evidence="12">
        <text>L-proline(in) + Na(+)(in) = L-proline(out) + Na(+)(out)</text>
        <dbReference type="Rhea" id="RHEA:28967"/>
        <dbReference type="ChEBI" id="CHEBI:29101"/>
        <dbReference type="ChEBI" id="CHEBI:60039"/>
    </reaction>
</comment>
<dbReference type="GO" id="GO:0015193">
    <property type="term" value="F:L-proline transmembrane transporter activity"/>
    <property type="evidence" value="ECO:0007669"/>
    <property type="project" value="TreeGrafter"/>
</dbReference>
<comment type="subcellular location">
    <subcellularLocation>
        <location evidence="16">Cell inner membrane</location>
        <topology evidence="16">Multi-pass membrane protein</topology>
    </subcellularLocation>
    <subcellularLocation>
        <location evidence="1">Cell membrane</location>
        <topology evidence="1">Multi-pass membrane protein</topology>
    </subcellularLocation>
</comment>
<dbReference type="EMBL" id="RBUY01000101">
    <property type="protein sequence ID" value="RMV74902.1"/>
    <property type="molecule type" value="Genomic_DNA"/>
</dbReference>
<feature type="transmembrane region" description="Helical" evidence="16">
    <location>
        <begin position="353"/>
        <end position="374"/>
    </location>
</feature>
<keyword evidence="16" id="KW-0029">Amino-acid transport</keyword>
<dbReference type="NCBIfam" id="TIGR02121">
    <property type="entry name" value="Na_Pro_sym"/>
    <property type="match status" value="1"/>
</dbReference>
<dbReference type="CDD" id="cd11475">
    <property type="entry name" value="SLC5sbd_PutP"/>
    <property type="match status" value="1"/>
</dbReference>
<evidence type="ECO:0000256" key="6">
    <source>
        <dbReference type="ARBA" id="ARBA00022847"/>
    </source>
</evidence>
<dbReference type="AlphaFoldDB" id="A0A3M6F2Y0"/>
<keyword evidence="8 16" id="KW-0915">Sodium</keyword>
<evidence type="ECO:0000256" key="2">
    <source>
        <dbReference type="ARBA" id="ARBA00006434"/>
    </source>
</evidence>
<feature type="transmembrane region" description="Helical" evidence="16">
    <location>
        <begin position="447"/>
        <end position="469"/>
    </location>
</feature>
<dbReference type="PROSITE" id="PS00456">
    <property type="entry name" value="NA_SOLUT_SYMP_1"/>
    <property type="match status" value="1"/>
</dbReference>
<proteinExistence type="inferred from homology"/>
<dbReference type="Gene3D" id="1.20.1730.10">
    <property type="entry name" value="Sodium/glucose cotransporter"/>
    <property type="match status" value="1"/>
</dbReference>
<feature type="transmembrane region" description="Helical" evidence="16">
    <location>
        <begin position="507"/>
        <end position="525"/>
    </location>
</feature>
<dbReference type="InterPro" id="IPR050277">
    <property type="entry name" value="Sodium:Solute_Symporter"/>
</dbReference>
<evidence type="ECO:0000256" key="5">
    <source>
        <dbReference type="ARBA" id="ARBA00022692"/>
    </source>
</evidence>
<evidence type="ECO:0000256" key="15">
    <source>
        <dbReference type="RuleBase" id="RU362091"/>
    </source>
</evidence>
<dbReference type="GO" id="GO:0031402">
    <property type="term" value="F:sodium ion binding"/>
    <property type="evidence" value="ECO:0007669"/>
    <property type="project" value="UniProtKB-UniRule"/>
</dbReference>
<keyword evidence="3 16" id="KW-0813">Transport</keyword>
<dbReference type="InterPro" id="IPR018212">
    <property type="entry name" value="Na/solute_symporter_CS"/>
</dbReference>
<dbReference type="GO" id="GO:0015824">
    <property type="term" value="P:proline transport"/>
    <property type="evidence" value="ECO:0007669"/>
    <property type="project" value="UniProtKB-UniRule"/>
</dbReference>
<comment type="function">
    <text evidence="16">Catalyzes the sodium-dependent uptake of extracellular L-proline.</text>
</comment>
<dbReference type="Pfam" id="PF00474">
    <property type="entry name" value="SSF"/>
    <property type="match status" value="1"/>
</dbReference>
<feature type="transmembrane region" description="Helical" evidence="16">
    <location>
        <begin position="531"/>
        <end position="551"/>
    </location>
</feature>
<keyword evidence="16" id="KW-0997">Cell inner membrane</keyword>
<feature type="transmembrane region" description="Helical" evidence="16">
    <location>
        <begin position="403"/>
        <end position="426"/>
    </location>
</feature>
<keyword evidence="7 16" id="KW-1133">Transmembrane helix</keyword>
<evidence type="ECO:0000313" key="18">
    <source>
        <dbReference type="Proteomes" id="UP000269872"/>
    </source>
</evidence>
<dbReference type="Proteomes" id="UP000269872">
    <property type="component" value="Unassembled WGS sequence"/>
</dbReference>
<feature type="transmembrane region" description="Helical" evidence="16">
    <location>
        <begin position="310"/>
        <end position="327"/>
    </location>
</feature>
<dbReference type="GO" id="GO:0005298">
    <property type="term" value="F:proline:sodium symporter activity"/>
    <property type="evidence" value="ECO:0007669"/>
    <property type="project" value="UniProtKB-UniRule"/>
</dbReference>
<feature type="transmembrane region" description="Helical" evidence="16">
    <location>
        <begin position="481"/>
        <end position="500"/>
    </location>
</feature>
<protein>
    <recommendedName>
        <fullName evidence="13 16">Sodium/proline symporter</fullName>
    </recommendedName>
    <alternativeName>
        <fullName evidence="14 16">Proline permease</fullName>
    </alternativeName>
</protein>
<evidence type="ECO:0000256" key="4">
    <source>
        <dbReference type="ARBA" id="ARBA00022475"/>
    </source>
</evidence>
<sequence>MYLFFCSRCNLHGEMGCTLSGLFNRIPARGATASHRLPILAERSVNAVSGAKARMRRIPVAIPFGIGCQHKNNAKAELMSVSNPTLITFVIYIAAMVLIGLMAYRSTNNLSDYILGGRSLGSVVTALSAGASDMSGWLLMGLPGAIYMSGLPESWIAIGLIIGAYLNWLFVAGRLRVQTEHNGDALTLPDYFSSRFEDNSGLLRIISAIVILVFFTIYCASGIVAGARLFESTFGMSYETALWAGAAATIAYTFVGGFLAVSWTDTVQATLMIFALILTPIIVLLATGGVDTTFLAIEAKDPTSFDMFKNTTFIGIVSLLGWGLGYFGQPHILARFMAADSVKSIASARRISMAWMILCLGGTVAVGFFGIAYFSAHPEVAGPVTENPERVFIELAKLLFNPWIAGVLLSAILAAVMSTLSCQLLVCSSALTEDFYKAYLRKGASQLELVWVGRAMVLLIAVIAILLAANPENRVLGLVSYAWAGFGAAFGPVVLISVLWKGMTRNGALAGVIVGAATVVLWKQFSTLGLYEIIPGFILASLAIVIFSLIGKPASASMQTRFLAAEQEFKANR</sequence>
<comment type="similarity">
    <text evidence="2 15">Belongs to the sodium:solute symporter (SSF) (TC 2.A.21) family.</text>
</comment>
<feature type="transmembrane region" description="Helical" evidence="16">
    <location>
        <begin position="242"/>
        <end position="263"/>
    </location>
</feature>
<reference evidence="17 18" key="1">
    <citation type="submission" date="2018-08" db="EMBL/GenBank/DDBJ databases">
        <title>Recombination of ecologically and evolutionarily significant loci maintains genetic cohesion in the Pseudomonas syringae species complex.</title>
        <authorList>
            <person name="Dillon M."/>
            <person name="Thakur S."/>
            <person name="Almeida R.N.D."/>
            <person name="Weir B.S."/>
            <person name="Guttman D.S."/>
        </authorList>
    </citation>
    <scope>NUCLEOTIDE SEQUENCE [LARGE SCALE GENOMIC DNA]</scope>
    <source>
        <strain evidence="17 18">ICMP 7496</strain>
    </source>
</reference>
<evidence type="ECO:0000256" key="3">
    <source>
        <dbReference type="ARBA" id="ARBA00022448"/>
    </source>
</evidence>
<evidence type="ECO:0000256" key="1">
    <source>
        <dbReference type="ARBA" id="ARBA00004651"/>
    </source>
</evidence>
<keyword evidence="9 16" id="KW-0406">Ion transport</keyword>
<feature type="transmembrane region" description="Helical" evidence="16">
    <location>
        <begin position="154"/>
        <end position="172"/>
    </location>
</feature>
<dbReference type="FunFam" id="1.20.1730.10:FF:000002">
    <property type="entry name" value="Sodium/proline symporter"/>
    <property type="match status" value="1"/>
</dbReference>
<comment type="caution">
    <text evidence="17">The sequence shown here is derived from an EMBL/GenBank/DDBJ whole genome shotgun (WGS) entry which is preliminary data.</text>
</comment>
<dbReference type="PROSITE" id="PS50283">
    <property type="entry name" value="NA_SOLUT_SYMP_3"/>
    <property type="match status" value="1"/>
</dbReference>
<dbReference type="NCBIfam" id="TIGR00813">
    <property type="entry name" value="sss"/>
    <property type="match status" value="1"/>
</dbReference>
<evidence type="ECO:0000256" key="12">
    <source>
        <dbReference type="ARBA" id="ARBA00033708"/>
    </source>
</evidence>
<keyword evidence="10 16" id="KW-0472">Membrane</keyword>
<evidence type="ECO:0000256" key="7">
    <source>
        <dbReference type="ARBA" id="ARBA00022989"/>
    </source>
</evidence>
<evidence type="ECO:0000313" key="17">
    <source>
        <dbReference type="EMBL" id="RMV74902.1"/>
    </source>
</evidence>
<evidence type="ECO:0000256" key="8">
    <source>
        <dbReference type="ARBA" id="ARBA00023053"/>
    </source>
</evidence>
<dbReference type="GO" id="GO:0005886">
    <property type="term" value="C:plasma membrane"/>
    <property type="evidence" value="ECO:0007669"/>
    <property type="project" value="UniProtKB-SubCell"/>
</dbReference>
<gene>
    <name evidence="17" type="ORF">ALP05_05230</name>
</gene>
<dbReference type="PANTHER" id="PTHR48086">
    <property type="entry name" value="SODIUM/PROLINE SYMPORTER-RELATED"/>
    <property type="match status" value="1"/>
</dbReference>
<keyword evidence="5 16" id="KW-0812">Transmembrane</keyword>
<evidence type="ECO:0000256" key="11">
    <source>
        <dbReference type="ARBA" id="ARBA00023201"/>
    </source>
</evidence>